<organism evidence="2 3">
    <name type="scientific">Mucor lusitanicus CBS 277.49</name>
    <dbReference type="NCBI Taxonomy" id="747725"/>
    <lineage>
        <taxon>Eukaryota</taxon>
        <taxon>Fungi</taxon>
        <taxon>Fungi incertae sedis</taxon>
        <taxon>Mucoromycota</taxon>
        <taxon>Mucoromycotina</taxon>
        <taxon>Mucoromycetes</taxon>
        <taxon>Mucorales</taxon>
        <taxon>Mucorineae</taxon>
        <taxon>Mucoraceae</taxon>
        <taxon>Mucor</taxon>
    </lineage>
</organism>
<proteinExistence type="predicted"/>
<dbReference type="OrthoDB" id="2273721at2759"/>
<feature type="domain" description="F-box" evidence="1">
    <location>
        <begin position="12"/>
        <end position="66"/>
    </location>
</feature>
<reference evidence="2 3" key="1">
    <citation type="submission" date="2015-06" db="EMBL/GenBank/DDBJ databases">
        <title>Expansion of signal transduction pathways in fungi by whole-genome duplication.</title>
        <authorList>
            <consortium name="DOE Joint Genome Institute"/>
            <person name="Corrochano L.M."/>
            <person name="Kuo A."/>
            <person name="Marcet-Houben M."/>
            <person name="Polaino S."/>
            <person name="Salamov A."/>
            <person name="Villalobos J.M."/>
            <person name="Alvarez M.I."/>
            <person name="Avalos J."/>
            <person name="Benito E.P."/>
            <person name="Benoit I."/>
            <person name="Burger G."/>
            <person name="Camino L.P."/>
            <person name="Canovas D."/>
            <person name="Cerda-Olmedo E."/>
            <person name="Cheng J.-F."/>
            <person name="Dominguez A."/>
            <person name="Elias M."/>
            <person name="Eslava A.P."/>
            <person name="Glaser F."/>
            <person name="Grimwood J."/>
            <person name="Gutierrez G."/>
            <person name="Heitman J."/>
            <person name="Henrissat B."/>
            <person name="Iturriaga E.A."/>
            <person name="Lang B.F."/>
            <person name="Lavin J.L."/>
            <person name="Lee S."/>
            <person name="Li W."/>
            <person name="Lindquist E."/>
            <person name="Lopez-Garcia S."/>
            <person name="Luque E.M."/>
            <person name="Marcos A.T."/>
            <person name="Martin J."/>
            <person name="Mccluskey K."/>
            <person name="Medina H.R."/>
            <person name="Miralles-Duran A."/>
            <person name="Miyazaki A."/>
            <person name="Munoz-Torres E."/>
            <person name="Oguiza J.A."/>
            <person name="Ohm R."/>
            <person name="Olmedo M."/>
            <person name="Orejas M."/>
            <person name="Ortiz-Castellanos L."/>
            <person name="Pisabarro A.G."/>
            <person name="Rodriguez-Romero J."/>
            <person name="Ruiz-Herrera J."/>
            <person name="Ruiz-Vazquez R."/>
            <person name="Sanz C."/>
            <person name="Schackwitz W."/>
            <person name="Schmutz J."/>
            <person name="Shahriari M."/>
            <person name="Shelest E."/>
            <person name="Silva-Franco F."/>
            <person name="Soanes D."/>
            <person name="Syed K."/>
            <person name="Tagua V.G."/>
            <person name="Talbot N.J."/>
            <person name="Thon M."/>
            <person name="De Vries R.P."/>
            <person name="Wiebenga A."/>
            <person name="Yadav J.S."/>
            <person name="Braun E.L."/>
            <person name="Baker S."/>
            <person name="Garre V."/>
            <person name="Horwitz B."/>
            <person name="Torres-Martinez S."/>
            <person name="Idnurm A."/>
            <person name="Herrera-Estrella A."/>
            <person name="Gabaldon T."/>
            <person name="Grigoriev I.V."/>
        </authorList>
    </citation>
    <scope>NUCLEOTIDE SEQUENCE [LARGE SCALE GENOMIC DNA]</scope>
    <source>
        <strain evidence="2 3">CBS 277.49</strain>
    </source>
</reference>
<dbReference type="Pfam" id="PF12937">
    <property type="entry name" value="F-box-like"/>
    <property type="match status" value="1"/>
</dbReference>
<dbReference type="Proteomes" id="UP000077051">
    <property type="component" value="Unassembled WGS sequence"/>
</dbReference>
<gene>
    <name evidence="2" type="ORF">MUCCIDRAFT_104828</name>
</gene>
<protein>
    <recommendedName>
        <fullName evidence="1">F-box domain-containing protein</fullName>
    </recommendedName>
</protein>
<keyword evidence="3" id="KW-1185">Reference proteome</keyword>
<accession>A0A162R368</accession>
<evidence type="ECO:0000259" key="1">
    <source>
        <dbReference type="Pfam" id="PF12937"/>
    </source>
</evidence>
<dbReference type="InterPro" id="IPR001810">
    <property type="entry name" value="F-box_dom"/>
</dbReference>
<dbReference type="EMBL" id="AMYB01000001">
    <property type="protein sequence ID" value="OAD07880.1"/>
    <property type="molecule type" value="Genomic_DNA"/>
</dbReference>
<name>A0A162R368_MUCCL</name>
<dbReference type="AlphaFoldDB" id="A0A162R368"/>
<dbReference type="VEuPathDB" id="FungiDB:MUCCIDRAFT_104828"/>
<evidence type="ECO:0000313" key="3">
    <source>
        <dbReference type="Proteomes" id="UP000077051"/>
    </source>
</evidence>
<evidence type="ECO:0000313" key="2">
    <source>
        <dbReference type="EMBL" id="OAD07880.1"/>
    </source>
</evidence>
<comment type="caution">
    <text evidence="2">The sequence shown here is derived from an EMBL/GenBank/DDBJ whole genome shotgun (WGS) entry which is preliminary data.</text>
</comment>
<sequence>MTSNNPNNNHNWSDLPSLILCNILHYAQRSSKLELQNNAALLSACQLVCKGWSQAAQEALYKQVHLGSNTLHFLNTIADAKKLGDFVRILVIEQGILDLGDVFDFLEDIITHCPNIEEIYSFEQAVRNDVWTYLTSFKKAPQHLKAFTTATSDAASSPLYSPLALRFEETLTHMQINVNTALSSNTEQGFHSLLSKRLNHFVSLQQLRVDHWRVKSWQDFDTFLNRCSTTLRELVLVHLDMSSNRFPPEYKFTQNTNVKFLKIGASDVPAATLQYLKSKMAALEKFDLLFVTFPDGSPHDASIWWAYLMEMCKNLTSYNIKFAHSNYQDIYQLRNCMKFSVATTAQWQDTKKKTVCLAFNTSQEEDNVIALSKSWQTYTIHLEYDNVGYLELISQWMGIYLPHYIRIEGKNMDSQYQTITIIDAAQTQEATRSLLERMWNHGNLRMFFTALSFVTGKNVTALHFDSIILYCTYLLGNSTLSNLQVSSLKFSKSILHHRALECISRTFVKISKLTLDTCCILMDNPFQLNVRLPFTEMTALELSVNPFINATSWSPHKKQMYSNCCNSLENLCLQRAVAEDGHLMVKIETQDKTHIFHKQGAGDIKKSCINPNCIESNAFNFVIWIECKQLEQVRIRGGEHGLKWNVNLLE</sequence>